<dbReference type="RefSeq" id="WP_085729153.1">
    <property type="nucleotide sequence ID" value="NZ_NBYN01000066.1"/>
</dbReference>
<dbReference type="GO" id="GO:0017000">
    <property type="term" value="P:antibiotic biosynthetic process"/>
    <property type="evidence" value="ECO:0007669"/>
    <property type="project" value="UniProtKB-KW"/>
</dbReference>
<comment type="cofactor">
    <cofactor evidence="1">
        <name>pantetheine 4'-phosphate</name>
        <dbReference type="ChEBI" id="CHEBI:47942"/>
    </cofactor>
</comment>
<dbReference type="PANTHER" id="PTHR45398">
    <property type="match status" value="1"/>
</dbReference>
<comment type="caution">
    <text evidence="7">The sequence shown here is derived from an EMBL/GenBank/DDBJ whole genome shotgun (WGS) entry which is preliminary data.</text>
</comment>
<sequence>MEVYVLPLSLSQKQFWYREKLSSGNTAYNIPLALSLLGNLDQVVLETCFQKIINRHEILRTTFALENGEPVQLVHDKKEFYLECQTLPLHLEKRPIEVSTIKEILERESRQPFDLINGPLMRVKLYQISSEEHILLINLHHIISDGWSLGIFIQELTKLYATSGKINLPELPIQYGDYAQWEETYLQADKIQEQLTYWQDKLTLPLPILDLPLDKNRPILQTFNGAVLRQSLPGDVISSLEILAAKEGVTFFMLTLAVYQVLLFRYSRQTDIIVGSPCANRTRSEVQNLIGCFINTLPIVCSLEGEISFRQILQQISITSVEAFANQDVPLELIIDQLRIKRDPSRSQVFQTLFALQNAPIGTIEMAGITVQPIHLDNGGAKFDISLMLEPDFEHGWTAALEYNTDLFTAETAQEILTRYQQLLVAVVDNFDTRIDALPWLSKQEIKELLTLGSTEQTAEKIEPISLIDIFTQTVNNYKNKVAVIDSSQKITYQELDHISNQLAASLIQKGVGRETRVGIFQERNIELIASILAVLKAGATCVPLDPQYPGERLNFIARDSGIELVLTTELLQSKIPVGIPEVLLVESGKFTEKLEQLNLPAKIFPQQAAYIIYTSGSTGQPKGCVVTHQNVVRLMRNTQKWFEFNEKDVWTMFHSFAFDFSVWEIWGALLYGGKLVIVPYFESRSPQAFRELLLAHEVTILNQTPSAFRQLIRADEEFSHPLNNLRAIIFGGEALELQSLRPWIERYGDSHPRLVNMYGITETTVHVTYHQILAQDLLEQRPSVIGIPIPDLCLYILNDSFEPVPYGVAGEIYVGGMGVSRGYLNLRSLTAQRFIPDPISQKPGARLYRTGDLARKLRNGDIEYLGRCDFQVKIRGFRIELGEIEAALIKLLQVSEAVVTVHSFTEEEQRLVAYIVVSSVGNKGITTSELRTELKQKLPDYMIPAAFVFLDTMPLTSQGKINRSALPAPDWNQSATKKDFTPPATDAEKILCHAWQLTLGVDNIGIEDNFFDLGGDSILALRMVTQMRNQGWIVTPKQIFQEQTVKKLALVAQKQTNLQTLTVENHIARNEVPLSPIQQWFFDLTLSNPNHWNQSLLLQVHPSLEPKEVLAAMKVVCAHHDSFRLRFEKQAKGWRQFYASESQDGFSWEEKVDLDFKTEIEQNVIISQVRERVEKSLDLTHGPLCRLVWFNLGESLPPQLLIVIHHLIIDGVSWRILLQDLVEVISGAEISPTTGSWQNWCQFLQDSVKLQNIQDERQFWQSTLAKETAKLPLDFSEGVKTNLECHVKTVSCQLTAQETQILLTTANKSYRTNPQELLLAALGKTLANVTQSSDVRIMLEGHGREELSSGLDITRTLGWFTTLYPFTLKLPETDCHSEIIKSVKEQLRAVPQKGFSYGILRYYNQETKTSLTTTVEVSFNYLGQVRNEGGNKHQLFSLLNSQGSPARDPQGVRPHLIDINAIVLEGKLQVDWLYSSNLHRTTTIEQWVSDFKKNLLEILELCLDLGVSEYTPTDFPLIKIPQSKLDIIQNQYPWIEDIYPLSPLQEGMLFHAIYEPEEGIYFEQVIGKIIGKLDADNFAHAWQVVVDRHSILRTCFVWEEQEEPLQIVNKQTTFSVTCMDWRNLSQELQLERVQEYLIADKQEGFSLSQNPLMRVTLVRLNDDTWQWLWSHHHIILDGWSLPVIFKEVLTIYQWINQNSQRVTGERATNTLPPAVPYRHYIQWLRSRDQQKAQQFWRKYLAGISTVTRLAWNTHDLETNPGLPAYQEIELKLTESEFALVQKMAQSWRVTINTITQGAWAICLQKHGAGEDVVFGVTVSGRPPELPEMENMVGLFINTLPMRVKIDPTLSIANWLQNIQQHHLEMRDYEYSKLADIQKDCNLAGSALFESLLVFENYPVDQSLRGKLGDFQVEDIQFYERTNYPLTVGVIPNQGILLKLNYQTSFLSRGAAEKLISRFRNIIVNMAVEADETLDRIQTLSVSEQKELITSSRGNIIKWQGFKSAHQLFENSADLYPDVTALVCGDRNISYGELEKRANNLAFKLLAKGIRYESLVGLYFEPSIDYIVALLAVLKVGAAFLPLDRNYPDNRLEFIFLDSQIPLVLTNNSVVPSKLPEKVEVLDISQIDWRENHPRLNLQVSPENIAYVIYTSGSTGKPKGVLVPHSGIENLVRAQIDSFGVNTESRVYQFASLNFDAAISEIFMALGSGAMLYMQPQAERSPSSELWEKLTSWKITHLTLPPSLVAAISTTALPQLKTLIMAGEAVSGDLLRLWGGEQRKCFNAYGPTEATVCSSLIDCTNLLGDASIGRTIPNVEIYLLDSFLDPVAPGVVGEIYIGGVGLARGYLQRPGMTASVFIPHPFSEKPGQRLYKTGDRGAYDFHGNICFMGRYDDQVKVNGYRIELSEIESALTKHKAVDSAVVILRQDLIGRNRILGYALVKPAEGKDELTGQELKDYLTNILPAYMVPGAIILMREWPLTPNGKIDRRLLPTPEFANAELIPKTYTEQILGQIWMELLGIETVNPQDNFFELGGDSIISLQVVARARTAGWEISPKDIFEAQTLSRVATRAKLISQQAEIVEPLTGLIPLSPIQNWFFAQNLLHPHHWNQSVALTCREPLNTEALIVALDALVAYHDIFRIGFSQDKGKWQQFYVSETKSPSLKIIDFASDSPETQLASLDTALEAEHASFQLDAPPLLRVLYATNLTEYGDILFVFAHHLITDGVSWRILLEDLSKAYQQTIDQQTISLSLKTGSYRQWTTYLQTLANTDKVIQDIPFWQNILDASVTRLPIDKSGKNSVDSTNAICTQLSLQETLLLVKQATATYHASVQEIMLAALLSTLVNVYKSDHWLIDLEGHGREQIGDALDTSRTVGWFTCLYPILLKLPANQDNHEVLLKEVKTQLRSIPHYGISFGLLRYLNQNQPLHRQGNSDISFNYLGKIDNLSKKNGIFGLSNVPTGTGLFYLQERTHFLAINAKIQNEILQIEWSYSTNIHHDHTIENIAKTYLQYLALYVTGCESPDSLFYTASDFHLADISESELGSILEDLE</sequence>
<dbReference type="InterPro" id="IPR001242">
    <property type="entry name" value="Condensation_dom"/>
</dbReference>
<dbReference type="CDD" id="cd17643">
    <property type="entry name" value="A_NRPS_Cytc1-like"/>
    <property type="match status" value="1"/>
</dbReference>
<dbReference type="InterPro" id="IPR023213">
    <property type="entry name" value="CAT-like_dom_sf"/>
</dbReference>
<dbReference type="GO" id="GO:0003824">
    <property type="term" value="F:catalytic activity"/>
    <property type="evidence" value="ECO:0007669"/>
    <property type="project" value="InterPro"/>
</dbReference>
<dbReference type="NCBIfam" id="TIGR01720">
    <property type="entry name" value="NRPS-para261"/>
    <property type="match status" value="2"/>
</dbReference>
<dbReference type="InterPro" id="IPR036736">
    <property type="entry name" value="ACP-like_sf"/>
</dbReference>
<dbReference type="FunFam" id="3.40.50.980:FF:000001">
    <property type="entry name" value="Non-ribosomal peptide synthetase"/>
    <property type="match status" value="2"/>
</dbReference>
<dbReference type="SUPFAM" id="SSF52777">
    <property type="entry name" value="CoA-dependent acyltransferases"/>
    <property type="match status" value="8"/>
</dbReference>
<feature type="domain" description="Carrier" evidence="6">
    <location>
        <begin position="983"/>
        <end position="1057"/>
    </location>
</feature>
<dbReference type="Gene3D" id="3.30.559.10">
    <property type="entry name" value="Chloramphenicol acetyltransferase-like domain"/>
    <property type="match status" value="4"/>
</dbReference>
<dbReference type="InterPro" id="IPR042099">
    <property type="entry name" value="ANL_N_sf"/>
</dbReference>
<dbReference type="InterPro" id="IPR010060">
    <property type="entry name" value="NRPS_synth"/>
</dbReference>
<dbReference type="EMBL" id="NBYN01000066">
    <property type="protein sequence ID" value="OSO88014.1"/>
    <property type="molecule type" value="Genomic_DNA"/>
</dbReference>
<dbReference type="PROSITE" id="PS00455">
    <property type="entry name" value="AMP_BINDING"/>
    <property type="match status" value="2"/>
</dbReference>
<accession>A0A1X4G300</accession>
<name>A0A1X4G300_9CYAN</name>
<dbReference type="NCBIfam" id="TIGR01733">
    <property type="entry name" value="AA-adenyl-dom"/>
    <property type="match status" value="2"/>
</dbReference>
<dbReference type="FunFam" id="3.40.50.12780:FF:000012">
    <property type="entry name" value="Non-ribosomal peptide synthetase"/>
    <property type="match status" value="2"/>
</dbReference>
<gene>
    <name evidence="7" type="ORF">B7O87_14715</name>
</gene>
<evidence type="ECO:0000256" key="3">
    <source>
        <dbReference type="ARBA" id="ARBA00022450"/>
    </source>
</evidence>
<dbReference type="PROSITE" id="PS50075">
    <property type="entry name" value="CARRIER"/>
    <property type="match status" value="2"/>
</dbReference>
<organism evidence="7 8">
    <name type="scientific">Cylindrospermopsis raciborskii CENA303</name>
    <dbReference type="NCBI Taxonomy" id="1170769"/>
    <lineage>
        <taxon>Bacteria</taxon>
        <taxon>Bacillati</taxon>
        <taxon>Cyanobacteriota</taxon>
        <taxon>Cyanophyceae</taxon>
        <taxon>Nostocales</taxon>
        <taxon>Aphanizomenonaceae</taxon>
        <taxon>Cylindrospermopsis</taxon>
    </lineage>
</organism>
<dbReference type="InterPro" id="IPR045851">
    <property type="entry name" value="AMP-bd_C_sf"/>
</dbReference>
<dbReference type="CDD" id="cd19534">
    <property type="entry name" value="E_NRPS"/>
    <property type="match status" value="2"/>
</dbReference>
<dbReference type="PROSITE" id="PS00012">
    <property type="entry name" value="PHOSPHOPANTETHEINE"/>
    <property type="match status" value="2"/>
</dbReference>
<evidence type="ECO:0000256" key="5">
    <source>
        <dbReference type="ARBA" id="ARBA00023194"/>
    </source>
</evidence>
<dbReference type="InterPro" id="IPR006162">
    <property type="entry name" value="Ppantetheine_attach_site"/>
</dbReference>
<dbReference type="Proteomes" id="UP000192997">
    <property type="component" value="Unassembled WGS sequence"/>
</dbReference>
<evidence type="ECO:0000313" key="8">
    <source>
        <dbReference type="Proteomes" id="UP000192997"/>
    </source>
</evidence>
<evidence type="ECO:0000256" key="4">
    <source>
        <dbReference type="ARBA" id="ARBA00022553"/>
    </source>
</evidence>
<dbReference type="GO" id="GO:0044550">
    <property type="term" value="P:secondary metabolite biosynthetic process"/>
    <property type="evidence" value="ECO:0007669"/>
    <property type="project" value="UniProtKB-ARBA"/>
</dbReference>
<proteinExistence type="inferred from homology"/>
<evidence type="ECO:0000256" key="1">
    <source>
        <dbReference type="ARBA" id="ARBA00001957"/>
    </source>
</evidence>
<feature type="domain" description="Carrier" evidence="6">
    <location>
        <begin position="2501"/>
        <end position="2575"/>
    </location>
</feature>
<evidence type="ECO:0000256" key="2">
    <source>
        <dbReference type="ARBA" id="ARBA00006432"/>
    </source>
</evidence>
<dbReference type="InterPro" id="IPR020845">
    <property type="entry name" value="AMP-binding_CS"/>
</dbReference>
<dbReference type="GO" id="GO:0008610">
    <property type="term" value="P:lipid biosynthetic process"/>
    <property type="evidence" value="ECO:0007669"/>
    <property type="project" value="UniProtKB-ARBA"/>
</dbReference>
<dbReference type="FunFam" id="3.30.300.30:FF:000010">
    <property type="entry name" value="Enterobactin synthetase component F"/>
    <property type="match status" value="1"/>
</dbReference>
<dbReference type="InterPro" id="IPR025110">
    <property type="entry name" value="AMP-bd_C"/>
</dbReference>
<dbReference type="SUPFAM" id="SSF47336">
    <property type="entry name" value="ACP-like"/>
    <property type="match status" value="2"/>
</dbReference>
<dbReference type="PANTHER" id="PTHR45398:SF1">
    <property type="entry name" value="ENZYME, PUTATIVE (JCVI)-RELATED"/>
    <property type="match status" value="1"/>
</dbReference>
<dbReference type="Pfam" id="PF00501">
    <property type="entry name" value="AMP-binding"/>
    <property type="match status" value="2"/>
</dbReference>
<comment type="similarity">
    <text evidence="2">Belongs to the ATP-dependent AMP-binding enzyme family.</text>
</comment>
<evidence type="ECO:0000259" key="6">
    <source>
        <dbReference type="PROSITE" id="PS50075"/>
    </source>
</evidence>
<dbReference type="InterPro" id="IPR010071">
    <property type="entry name" value="AA_adenyl_dom"/>
</dbReference>
<evidence type="ECO:0000313" key="7">
    <source>
        <dbReference type="EMBL" id="OSO88014.1"/>
    </source>
</evidence>
<dbReference type="FunFam" id="3.40.50.980:FF:000002">
    <property type="entry name" value="Enterobactin synthetase component F"/>
    <property type="match status" value="1"/>
</dbReference>
<dbReference type="InterPro" id="IPR009081">
    <property type="entry name" value="PP-bd_ACP"/>
</dbReference>
<dbReference type="InterPro" id="IPR000873">
    <property type="entry name" value="AMP-dep_synth/lig_dom"/>
</dbReference>
<dbReference type="GO" id="GO:0043041">
    <property type="term" value="P:amino acid activation for nonribosomal peptide biosynthetic process"/>
    <property type="evidence" value="ECO:0007669"/>
    <property type="project" value="UniProtKB-ARBA"/>
</dbReference>
<dbReference type="Pfam" id="PF13193">
    <property type="entry name" value="AMP-binding_C"/>
    <property type="match status" value="2"/>
</dbReference>
<dbReference type="Pfam" id="PF00550">
    <property type="entry name" value="PP-binding"/>
    <property type="match status" value="2"/>
</dbReference>
<keyword evidence="3" id="KW-0596">Phosphopantetheine</keyword>
<dbReference type="Gene3D" id="3.30.300.30">
    <property type="match status" value="2"/>
</dbReference>
<dbReference type="NCBIfam" id="NF003417">
    <property type="entry name" value="PRK04813.1"/>
    <property type="match status" value="2"/>
</dbReference>
<dbReference type="Pfam" id="PF00668">
    <property type="entry name" value="Condensation"/>
    <property type="match status" value="4"/>
</dbReference>
<dbReference type="Gene3D" id="3.40.50.12780">
    <property type="entry name" value="N-terminal domain of ligase-like"/>
    <property type="match status" value="2"/>
</dbReference>
<reference evidence="8" key="1">
    <citation type="submission" date="2017-04" db="EMBL/GenBank/DDBJ databases">
        <authorList>
            <person name="Abreu V.A."/>
            <person name="Popin R.V."/>
            <person name="Rigonato J."/>
            <person name="Andreote A.P."/>
            <person name="Schaker P.C."/>
            <person name="Hoff-Risseti C."/>
            <person name="Alvarenga D.O."/>
            <person name="Varani A.M."/>
            <person name="Fiore M.F."/>
        </authorList>
    </citation>
    <scope>NUCLEOTIDE SEQUENCE [LARGE SCALE GENOMIC DNA]</scope>
    <source>
        <strain evidence="8">CENA303</strain>
    </source>
</reference>
<protein>
    <submittedName>
        <fullName evidence="7">Non-ribosomal peptide synthetase</fullName>
    </submittedName>
</protein>
<keyword evidence="4" id="KW-0597">Phosphoprotein</keyword>
<dbReference type="FunFam" id="1.10.1200.10:FF:000005">
    <property type="entry name" value="Nonribosomal peptide synthetase 1"/>
    <property type="match status" value="2"/>
</dbReference>
<dbReference type="CDD" id="cd19543">
    <property type="entry name" value="DCL_NRPS"/>
    <property type="match status" value="1"/>
</dbReference>
<dbReference type="Gene3D" id="1.10.1200.10">
    <property type="entry name" value="ACP-like"/>
    <property type="match status" value="2"/>
</dbReference>
<dbReference type="Gene3D" id="3.30.559.30">
    <property type="entry name" value="Nonribosomal peptide synthetase, condensation domain"/>
    <property type="match status" value="4"/>
</dbReference>
<dbReference type="SUPFAM" id="SSF56801">
    <property type="entry name" value="Acetyl-CoA synthetase-like"/>
    <property type="match status" value="2"/>
</dbReference>
<keyword evidence="5" id="KW-0045">Antibiotic biosynthesis</keyword>
<dbReference type="CDD" id="cd19531">
    <property type="entry name" value="LCL_NRPS-like"/>
    <property type="match status" value="1"/>
</dbReference>